<comment type="caution">
    <text evidence="9">The sequence shown here is derived from an EMBL/GenBank/DDBJ whole genome shotgun (WGS) entry which is preliminary data.</text>
</comment>
<dbReference type="PANTHER" id="PTHR34702">
    <property type="entry name" value="NA(+)/H(+) ANTIPORTER SUBUNIT F1"/>
    <property type="match status" value="1"/>
</dbReference>
<evidence type="ECO:0000256" key="4">
    <source>
        <dbReference type="ARBA" id="ARBA00022475"/>
    </source>
</evidence>
<evidence type="ECO:0000256" key="6">
    <source>
        <dbReference type="ARBA" id="ARBA00022989"/>
    </source>
</evidence>
<feature type="transmembrane region" description="Helical" evidence="8">
    <location>
        <begin position="56"/>
        <end position="75"/>
    </location>
</feature>
<accession>A0A1F4TRI0</accession>
<evidence type="ECO:0000313" key="10">
    <source>
        <dbReference type="Proteomes" id="UP000177309"/>
    </source>
</evidence>
<reference evidence="9 10" key="1">
    <citation type="journal article" date="2016" name="Nat. Commun.">
        <title>Thousands of microbial genomes shed light on interconnected biogeochemical processes in an aquifer system.</title>
        <authorList>
            <person name="Anantharaman K."/>
            <person name="Brown C.T."/>
            <person name="Hug L.A."/>
            <person name="Sharon I."/>
            <person name="Castelle C.J."/>
            <person name="Probst A.J."/>
            <person name="Thomas B.C."/>
            <person name="Singh A."/>
            <person name="Wilkins M.J."/>
            <person name="Karaoz U."/>
            <person name="Brodie E.L."/>
            <person name="Williams K.H."/>
            <person name="Hubbard S.S."/>
            <person name="Banfield J.F."/>
        </authorList>
    </citation>
    <scope>NUCLEOTIDE SEQUENCE [LARGE SCALE GENOMIC DNA]</scope>
</reference>
<dbReference type="InterPro" id="IPR007208">
    <property type="entry name" value="MrpF/PhaF-like"/>
</dbReference>
<dbReference type="AlphaFoldDB" id="A0A1F4TRI0"/>
<evidence type="ECO:0000256" key="5">
    <source>
        <dbReference type="ARBA" id="ARBA00022692"/>
    </source>
</evidence>
<dbReference type="GO" id="GO:0015385">
    <property type="term" value="F:sodium:proton antiporter activity"/>
    <property type="evidence" value="ECO:0007669"/>
    <property type="project" value="TreeGrafter"/>
</dbReference>
<gene>
    <name evidence="9" type="ORF">A2462_06060</name>
</gene>
<dbReference type="Proteomes" id="UP000177309">
    <property type="component" value="Unassembled WGS sequence"/>
</dbReference>
<keyword evidence="5 8" id="KW-0812">Transmembrane</keyword>
<keyword evidence="6 8" id="KW-1133">Transmembrane helix</keyword>
<evidence type="ECO:0000256" key="2">
    <source>
        <dbReference type="ARBA" id="ARBA00009212"/>
    </source>
</evidence>
<evidence type="ECO:0000256" key="1">
    <source>
        <dbReference type="ARBA" id="ARBA00004651"/>
    </source>
</evidence>
<evidence type="ECO:0000256" key="8">
    <source>
        <dbReference type="SAM" id="Phobius"/>
    </source>
</evidence>
<evidence type="ECO:0000256" key="7">
    <source>
        <dbReference type="ARBA" id="ARBA00023136"/>
    </source>
</evidence>
<evidence type="ECO:0000256" key="3">
    <source>
        <dbReference type="ARBA" id="ARBA00022448"/>
    </source>
</evidence>
<comment type="similarity">
    <text evidence="2">Belongs to the CPA3 antiporters (TC 2.A.63) subunit F family.</text>
</comment>
<keyword evidence="4" id="KW-1003">Cell membrane</keyword>
<sequence>MAYILSVTSFLCLVRIVSGPTHFDRLIGLNLMVTNITVIIVIMAVHYNYLVYLDVALVYAILGYVSVIAIAKYLTGRELHR</sequence>
<proteinExistence type="inferred from homology"/>
<dbReference type="EMBL" id="MEUI01000008">
    <property type="protein sequence ID" value="OGC35140.1"/>
    <property type="molecule type" value="Genomic_DNA"/>
</dbReference>
<evidence type="ECO:0000313" key="9">
    <source>
        <dbReference type="EMBL" id="OGC35140.1"/>
    </source>
</evidence>
<keyword evidence="3" id="KW-0813">Transport</keyword>
<protein>
    <recommendedName>
        <fullName evidence="11">Cation:proton antiporter</fullName>
    </recommendedName>
</protein>
<comment type="subcellular location">
    <subcellularLocation>
        <location evidence="1">Cell membrane</location>
        <topology evidence="1">Multi-pass membrane protein</topology>
    </subcellularLocation>
</comment>
<evidence type="ECO:0008006" key="11">
    <source>
        <dbReference type="Google" id="ProtNLM"/>
    </source>
</evidence>
<organism evidence="9 10">
    <name type="scientific">candidate division WOR-1 bacterium RIFOXYC2_FULL_41_25</name>
    <dbReference type="NCBI Taxonomy" id="1802586"/>
    <lineage>
        <taxon>Bacteria</taxon>
        <taxon>Bacillati</taxon>
        <taxon>Saganbacteria</taxon>
    </lineage>
</organism>
<feature type="transmembrane region" description="Helical" evidence="8">
    <location>
        <begin position="28"/>
        <end position="49"/>
    </location>
</feature>
<name>A0A1F4TRI0_UNCSA</name>
<dbReference type="GO" id="GO:0005886">
    <property type="term" value="C:plasma membrane"/>
    <property type="evidence" value="ECO:0007669"/>
    <property type="project" value="UniProtKB-SubCell"/>
</dbReference>
<dbReference type="Pfam" id="PF04066">
    <property type="entry name" value="MrpF_PhaF"/>
    <property type="match status" value="1"/>
</dbReference>
<dbReference type="PANTHER" id="PTHR34702:SF1">
    <property type="entry name" value="NA(+)_H(+) ANTIPORTER SUBUNIT F"/>
    <property type="match status" value="1"/>
</dbReference>
<keyword evidence="7 8" id="KW-0472">Membrane</keyword>